<dbReference type="RefSeq" id="WP_167217058.1">
    <property type="nucleotide sequence ID" value="NZ_CP050063.1"/>
</dbReference>
<reference evidence="1 2" key="1">
    <citation type="submission" date="2020-03" db="EMBL/GenBank/DDBJ databases">
        <authorList>
            <person name="Kim M.K."/>
        </authorList>
    </citation>
    <scope>NUCLEOTIDE SEQUENCE [LARGE SCALE GENOMIC DNA]</scope>
    <source>
        <strain evidence="1 2">BT328</strain>
    </source>
</reference>
<name>A0A6G9AWS0_9BACT</name>
<accession>A0A6G9AWS0</accession>
<evidence type="ECO:0000313" key="2">
    <source>
        <dbReference type="Proteomes" id="UP000501802"/>
    </source>
</evidence>
<dbReference type="EMBL" id="CP050063">
    <property type="protein sequence ID" value="QIP16814.1"/>
    <property type="molecule type" value="Genomic_DNA"/>
</dbReference>
<organism evidence="1 2">
    <name type="scientific">Spirosoma aureum</name>
    <dbReference type="NCBI Taxonomy" id="2692134"/>
    <lineage>
        <taxon>Bacteria</taxon>
        <taxon>Pseudomonadati</taxon>
        <taxon>Bacteroidota</taxon>
        <taxon>Cytophagia</taxon>
        <taxon>Cytophagales</taxon>
        <taxon>Cytophagaceae</taxon>
        <taxon>Spirosoma</taxon>
    </lineage>
</organism>
<protein>
    <submittedName>
        <fullName evidence="1">Uncharacterized protein</fullName>
    </submittedName>
</protein>
<dbReference type="Proteomes" id="UP000501802">
    <property type="component" value="Chromosome"/>
</dbReference>
<sequence>MRSTPFSVEKAFERLVSSPYYWRKTGRPQSQRRRLLYKLTKGETISLDKRRALLQEAGWQIQQPEIWIAAS</sequence>
<gene>
    <name evidence="1" type="ORF">G8759_31315</name>
</gene>
<dbReference type="KEGG" id="spib:G8759_31315"/>
<dbReference type="AlphaFoldDB" id="A0A6G9AWS0"/>
<evidence type="ECO:0000313" key="1">
    <source>
        <dbReference type="EMBL" id="QIP16814.1"/>
    </source>
</evidence>
<proteinExistence type="predicted"/>
<keyword evidence="2" id="KW-1185">Reference proteome</keyword>